<organism evidence="3 4">
    <name type="scientific">Acrobeloides nanus</name>
    <dbReference type="NCBI Taxonomy" id="290746"/>
    <lineage>
        <taxon>Eukaryota</taxon>
        <taxon>Metazoa</taxon>
        <taxon>Ecdysozoa</taxon>
        <taxon>Nematoda</taxon>
        <taxon>Chromadorea</taxon>
        <taxon>Rhabditida</taxon>
        <taxon>Tylenchina</taxon>
        <taxon>Cephalobomorpha</taxon>
        <taxon>Cephaloboidea</taxon>
        <taxon>Cephalobidae</taxon>
        <taxon>Acrobeloides</taxon>
    </lineage>
</organism>
<accession>A0A914E1T8</accession>
<evidence type="ECO:0000256" key="1">
    <source>
        <dbReference type="SAM" id="SignalP"/>
    </source>
</evidence>
<feature type="chain" id="PRO_5037989689" evidence="1">
    <location>
        <begin position="18"/>
        <end position="155"/>
    </location>
</feature>
<dbReference type="Proteomes" id="UP000887540">
    <property type="component" value="Unplaced"/>
</dbReference>
<feature type="domain" description="SXP/RAL-2 family protein Ani s 5-like cation-binding" evidence="2">
    <location>
        <begin position="43"/>
        <end position="144"/>
    </location>
</feature>
<proteinExistence type="predicted"/>
<reference evidence="4" key="1">
    <citation type="submission" date="2022-11" db="UniProtKB">
        <authorList>
            <consortium name="WormBaseParasite"/>
        </authorList>
    </citation>
    <scope>IDENTIFICATION</scope>
</reference>
<dbReference type="Pfam" id="PF02520">
    <property type="entry name" value="ANIS5_cation-bd"/>
    <property type="match status" value="1"/>
</dbReference>
<dbReference type="InterPro" id="IPR052823">
    <property type="entry name" value="SXP/RAL-2_related"/>
</dbReference>
<dbReference type="WBParaSite" id="ACRNAN_scaffold5179.g25106.t1">
    <property type="protein sequence ID" value="ACRNAN_scaffold5179.g25106.t1"/>
    <property type="gene ID" value="ACRNAN_scaffold5179.g25106"/>
</dbReference>
<feature type="signal peptide" evidence="1">
    <location>
        <begin position="1"/>
        <end position="17"/>
    </location>
</feature>
<dbReference type="PANTHER" id="PTHR21593">
    <property type="entry name" value="PRION-LIKE- Q/N-RICH -DOMAIN-BEARING PROTEIN PROTEIN"/>
    <property type="match status" value="1"/>
</dbReference>
<sequence>MYTILCFAAIFMQYGYSLPTPPAPENPPVPAFLEDAPQPVINSFHRLIRNAHNLTDRQIDKAVEEWVEQQSDDIQSKWIAFQPERERQESEAARRHQAAYAKFSDEAQLVDAKLRDIASHSELTAREKFMMIRHILEKLPKSVKHEIENALFSQV</sequence>
<dbReference type="PANTHER" id="PTHR21593:SF36">
    <property type="entry name" value="DUF148 DOMAIN-CONTAINING PROTEIN-RELATED"/>
    <property type="match status" value="1"/>
</dbReference>
<evidence type="ECO:0000313" key="4">
    <source>
        <dbReference type="WBParaSite" id="ACRNAN_scaffold5179.g25106.t1"/>
    </source>
</evidence>
<keyword evidence="3" id="KW-1185">Reference proteome</keyword>
<evidence type="ECO:0000259" key="2">
    <source>
        <dbReference type="Pfam" id="PF02520"/>
    </source>
</evidence>
<evidence type="ECO:0000313" key="3">
    <source>
        <dbReference type="Proteomes" id="UP000887540"/>
    </source>
</evidence>
<dbReference type="AlphaFoldDB" id="A0A914E1T8"/>
<name>A0A914E1T8_9BILA</name>
<protein>
    <submittedName>
        <fullName evidence="4">SXP/RAL-2 family protein Ani s 5-like cation-binding domain-containing protein</fullName>
    </submittedName>
</protein>
<dbReference type="InterPro" id="IPR003677">
    <property type="entry name" value="ANIS5_cation-bd"/>
</dbReference>
<keyword evidence="1" id="KW-0732">Signal</keyword>